<feature type="signal peptide" evidence="1">
    <location>
        <begin position="1"/>
        <end position="24"/>
    </location>
</feature>
<sequence length="136" mass="14953">MNTVVTLKKILFAAALFSAAPGHADDSQLTAPWLTGFWYATAPKEKDIEGSVMEFRADGSYILYDKECFPETEPGEVTYRDFGDEIQVQSRAVGEKPRTLVFHASPDKRSLTLTFPDSGTTATIERTPGNKCVAQS</sequence>
<dbReference type="AlphaFoldDB" id="A0A7G9SNK4"/>
<protein>
    <recommendedName>
        <fullName evidence="4">Lipocalin family protein</fullName>
    </recommendedName>
</protein>
<evidence type="ECO:0008006" key="4">
    <source>
        <dbReference type="Google" id="ProtNLM"/>
    </source>
</evidence>
<dbReference type="RefSeq" id="WP_187551949.1">
    <property type="nucleotide sequence ID" value="NZ_CP060719.1"/>
</dbReference>
<organism evidence="2 3">
    <name type="scientific">Thermomonas carbonis</name>
    <dbReference type="NCBI Taxonomy" id="1463158"/>
    <lineage>
        <taxon>Bacteria</taxon>
        <taxon>Pseudomonadati</taxon>
        <taxon>Pseudomonadota</taxon>
        <taxon>Gammaproteobacteria</taxon>
        <taxon>Lysobacterales</taxon>
        <taxon>Lysobacteraceae</taxon>
        <taxon>Thermomonas</taxon>
    </lineage>
</organism>
<proteinExistence type="predicted"/>
<dbReference type="KEGG" id="tcn:H9L16_12190"/>
<evidence type="ECO:0000313" key="3">
    <source>
        <dbReference type="Proteomes" id="UP000515804"/>
    </source>
</evidence>
<keyword evidence="1" id="KW-0732">Signal</keyword>
<evidence type="ECO:0000313" key="2">
    <source>
        <dbReference type="EMBL" id="QNN69429.1"/>
    </source>
</evidence>
<feature type="chain" id="PRO_5028851969" description="Lipocalin family protein" evidence="1">
    <location>
        <begin position="25"/>
        <end position="136"/>
    </location>
</feature>
<name>A0A7G9SNK4_9GAMM</name>
<dbReference type="EMBL" id="CP060719">
    <property type="protein sequence ID" value="QNN69429.1"/>
    <property type="molecule type" value="Genomic_DNA"/>
</dbReference>
<reference evidence="2 3" key="1">
    <citation type="submission" date="2020-08" db="EMBL/GenBank/DDBJ databases">
        <title>Genome sequence of Thermomonas carbonis KCTC 42013T.</title>
        <authorList>
            <person name="Hyun D.-W."/>
            <person name="Bae J.-W."/>
        </authorList>
    </citation>
    <scope>NUCLEOTIDE SEQUENCE [LARGE SCALE GENOMIC DNA]</scope>
    <source>
        <strain evidence="2 3">KCTC 42013</strain>
    </source>
</reference>
<dbReference type="Proteomes" id="UP000515804">
    <property type="component" value="Chromosome"/>
</dbReference>
<accession>A0A7G9SNK4</accession>
<evidence type="ECO:0000256" key="1">
    <source>
        <dbReference type="SAM" id="SignalP"/>
    </source>
</evidence>
<gene>
    <name evidence="2" type="ORF">H9L16_12190</name>
</gene>
<keyword evidence="3" id="KW-1185">Reference proteome</keyword>